<evidence type="ECO:0000313" key="9">
    <source>
        <dbReference type="EMBL" id="KAF1963527.1"/>
    </source>
</evidence>
<proteinExistence type="inferred from homology"/>
<sequence>MATPWSSPESLPVDPDDSTAPTSVCPTPLDLTDGLAKYGLIQDNVLPAIKDALVAIAKDAGTMMLAADPSMDASDTKNNSSDRVTETDKAIEGVVQTRLASAYPQILFLGEETYKAGDKLTDKPTFICDPIDGTLNFIHGIPNFAISLALCVGKKPVVGVVYNPARGDLFTAVRNQGAHLTKIDGSIHRLPLRSVPPPMASLNDCMVAVEWGNQRQGPNWDLRTSVAMQLMTSTSCGGAMAHSMRSNGSAALDFCYVAAGTIDAFWEGGVWMWDVAAGWIILEEAGGIVASANPGDWEPTVEGRLYFAVRGAKKAEQKAVVEQLWGMMGDRKFIY</sequence>
<organism evidence="9 10">
    <name type="scientific">Byssothecium circinans</name>
    <dbReference type="NCBI Taxonomy" id="147558"/>
    <lineage>
        <taxon>Eukaryota</taxon>
        <taxon>Fungi</taxon>
        <taxon>Dikarya</taxon>
        <taxon>Ascomycota</taxon>
        <taxon>Pezizomycotina</taxon>
        <taxon>Dothideomycetes</taxon>
        <taxon>Pleosporomycetidae</taxon>
        <taxon>Pleosporales</taxon>
        <taxon>Massarineae</taxon>
        <taxon>Massarinaceae</taxon>
        <taxon>Byssothecium</taxon>
    </lineage>
</organism>
<comment type="similarity">
    <text evidence="3 7">Belongs to the inositol monophosphatase superfamily.</text>
</comment>
<dbReference type="Pfam" id="PF00459">
    <property type="entry name" value="Inositol_P"/>
    <property type="match status" value="1"/>
</dbReference>
<feature type="binding site" evidence="6">
    <location>
        <position position="131"/>
    </location>
    <ligand>
        <name>Mg(2+)</name>
        <dbReference type="ChEBI" id="CHEBI:18420"/>
        <label>1</label>
        <note>catalytic</note>
    </ligand>
</feature>
<feature type="binding site" evidence="6">
    <location>
        <position position="129"/>
    </location>
    <ligand>
        <name>Mg(2+)</name>
        <dbReference type="ChEBI" id="CHEBI:18420"/>
        <label>1</label>
        <note>catalytic</note>
    </ligand>
</feature>
<evidence type="ECO:0000256" key="4">
    <source>
        <dbReference type="ARBA" id="ARBA00022723"/>
    </source>
</evidence>
<dbReference type="FunFam" id="3.30.540.10:FF:000004">
    <property type="entry name" value="Inositol-1-monophosphatase"/>
    <property type="match status" value="1"/>
</dbReference>
<comment type="pathway">
    <text evidence="7">Polyol metabolism; myo-inositol biosynthesis; myo-inositol from D-glucose 6-phosphate: step 2/2.</text>
</comment>
<keyword evidence="4 6" id="KW-0479">Metal-binding</keyword>
<dbReference type="GO" id="GO:0008934">
    <property type="term" value="F:inositol monophosphate 1-phosphatase activity"/>
    <property type="evidence" value="ECO:0007669"/>
    <property type="project" value="InterPro"/>
</dbReference>
<dbReference type="GO" id="GO:0046872">
    <property type="term" value="F:metal ion binding"/>
    <property type="evidence" value="ECO:0007669"/>
    <property type="project" value="UniProtKB-KW"/>
</dbReference>
<dbReference type="Proteomes" id="UP000800035">
    <property type="component" value="Unassembled WGS sequence"/>
</dbReference>
<feature type="region of interest" description="Disordered" evidence="8">
    <location>
        <begin position="1"/>
        <end position="25"/>
    </location>
</feature>
<gene>
    <name evidence="9" type="ORF">CC80DRAFT_397132</name>
</gene>
<dbReference type="GO" id="GO:0007165">
    <property type="term" value="P:signal transduction"/>
    <property type="evidence" value="ECO:0007669"/>
    <property type="project" value="TreeGrafter"/>
</dbReference>
<evidence type="ECO:0000256" key="6">
    <source>
        <dbReference type="PIRSR" id="PIRSR600760-2"/>
    </source>
</evidence>
<comment type="catalytic activity">
    <reaction evidence="1 7">
        <text>a myo-inositol phosphate + H2O = myo-inositol + phosphate</text>
        <dbReference type="Rhea" id="RHEA:24056"/>
        <dbReference type="ChEBI" id="CHEBI:15377"/>
        <dbReference type="ChEBI" id="CHEBI:17268"/>
        <dbReference type="ChEBI" id="CHEBI:43474"/>
        <dbReference type="ChEBI" id="CHEBI:84139"/>
        <dbReference type="EC" id="3.1.3.25"/>
    </reaction>
</comment>
<protein>
    <recommendedName>
        <fullName evidence="7">Inositol-1-monophosphatase</fullName>
        <ecNumber evidence="7">3.1.3.25</ecNumber>
    </recommendedName>
</protein>
<dbReference type="InterPro" id="IPR020550">
    <property type="entry name" value="Inositol_monophosphatase_CS"/>
</dbReference>
<dbReference type="UniPathway" id="UPA00823">
    <property type="reaction ID" value="UER00788"/>
</dbReference>
<keyword evidence="5 6" id="KW-0460">Magnesium</keyword>
<dbReference type="CDD" id="cd01639">
    <property type="entry name" value="IMPase"/>
    <property type="match status" value="1"/>
</dbReference>
<dbReference type="InterPro" id="IPR033942">
    <property type="entry name" value="IMPase"/>
</dbReference>
<evidence type="ECO:0000256" key="3">
    <source>
        <dbReference type="ARBA" id="ARBA00009759"/>
    </source>
</evidence>
<reference evidence="9" key="1">
    <citation type="journal article" date="2020" name="Stud. Mycol.">
        <title>101 Dothideomycetes genomes: a test case for predicting lifestyles and emergence of pathogens.</title>
        <authorList>
            <person name="Haridas S."/>
            <person name="Albert R."/>
            <person name="Binder M."/>
            <person name="Bloem J."/>
            <person name="Labutti K."/>
            <person name="Salamov A."/>
            <person name="Andreopoulos B."/>
            <person name="Baker S."/>
            <person name="Barry K."/>
            <person name="Bills G."/>
            <person name="Bluhm B."/>
            <person name="Cannon C."/>
            <person name="Castanera R."/>
            <person name="Culley D."/>
            <person name="Daum C."/>
            <person name="Ezra D."/>
            <person name="Gonzalez J."/>
            <person name="Henrissat B."/>
            <person name="Kuo A."/>
            <person name="Liang C."/>
            <person name="Lipzen A."/>
            <person name="Lutzoni F."/>
            <person name="Magnuson J."/>
            <person name="Mondo S."/>
            <person name="Nolan M."/>
            <person name="Ohm R."/>
            <person name="Pangilinan J."/>
            <person name="Park H.-J."/>
            <person name="Ramirez L."/>
            <person name="Alfaro M."/>
            <person name="Sun H."/>
            <person name="Tritt A."/>
            <person name="Yoshinaga Y."/>
            <person name="Zwiers L.-H."/>
            <person name="Turgeon B."/>
            <person name="Goodwin S."/>
            <person name="Spatafora J."/>
            <person name="Crous P."/>
            <person name="Grigoriev I."/>
        </authorList>
    </citation>
    <scope>NUCLEOTIDE SEQUENCE</scope>
    <source>
        <strain evidence="9">CBS 675.92</strain>
    </source>
</reference>
<dbReference type="InterPro" id="IPR000760">
    <property type="entry name" value="Inositol_monophosphatase-like"/>
</dbReference>
<dbReference type="PANTHER" id="PTHR20854">
    <property type="entry name" value="INOSITOL MONOPHOSPHATASE"/>
    <property type="match status" value="1"/>
</dbReference>
<dbReference type="EC" id="3.1.3.25" evidence="7"/>
<dbReference type="Gene3D" id="3.40.190.80">
    <property type="match status" value="1"/>
</dbReference>
<evidence type="ECO:0000256" key="5">
    <source>
        <dbReference type="ARBA" id="ARBA00022842"/>
    </source>
</evidence>
<evidence type="ECO:0000256" key="2">
    <source>
        <dbReference type="ARBA" id="ARBA00001946"/>
    </source>
</evidence>
<feature type="binding site" evidence="6">
    <location>
        <position position="132"/>
    </location>
    <ligand>
        <name>Mg(2+)</name>
        <dbReference type="ChEBI" id="CHEBI:18420"/>
        <label>1</label>
        <note>catalytic</note>
    </ligand>
</feature>
<accession>A0A6A5UR17</accession>
<evidence type="ECO:0000256" key="7">
    <source>
        <dbReference type="RuleBase" id="RU364068"/>
    </source>
</evidence>
<dbReference type="GO" id="GO:0006021">
    <property type="term" value="P:inositol biosynthetic process"/>
    <property type="evidence" value="ECO:0007669"/>
    <property type="project" value="UniProtKB-UniPathway"/>
</dbReference>
<feature type="binding site" evidence="6">
    <location>
        <position position="274"/>
    </location>
    <ligand>
        <name>Mg(2+)</name>
        <dbReference type="ChEBI" id="CHEBI:18420"/>
        <label>1</label>
        <note>catalytic</note>
    </ligand>
</feature>
<dbReference type="OrthoDB" id="10254945at2759"/>
<keyword evidence="7" id="KW-0378">Hydrolase</keyword>
<dbReference type="PRINTS" id="PR00377">
    <property type="entry name" value="IMPHPHTASES"/>
</dbReference>
<feature type="binding site" evidence="6">
    <location>
        <position position="111"/>
    </location>
    <ligand>
        <name>Mg(2+)</name>
        <dbReference type="ChEBI" id="CHEBI:18420"/>
        <label>1</label>
        <note>catalytic</note>
    </ligand>
</feature>
<evidence type="ECO:0000256" key="1">
    <source>
        <dbReference type="ARBA" id="ARBA00001033"/>
    </source>
</evidence>
<dbReference type="SUPFAM" id="SSF56655">
    <property type="entry name" value="Carbohydrate phosphatase"/>
    <property type="match status" value="1"/>
</dbReference>
<dbReference type="PROSITE" id="PS00630">
    <property type="entry name" value="IMP_2"/>
    <property type="match status" value="1"/>
</dbReference>
<dbReference type="AlphaFoldDB" id="A0A6A5UR17"/>
<name>A0A6A5UR17_9PLEO</name>
<keyword evidence="10" id="KW-1185">Reference proteome</keyword>
<evidence type="ECO:0000313" key="10">
    <source>
        <dbReference type="Proteomes" id="UP000800035"/>
    </source>
</evidence>
<dbReference type="FunFam" id="3.40.190.80:FF:000012">
    <property type="entry name" value="Inositol-1-monophosphatase"/>
    <property type="match status" value="1"/>
</dbReference>
<evidence type="ECO:0000256" key="8">
    <source>
        <dbReference type="SAM" id="MobiDB-lite"/>
    </source>
</evidence>
<comment type="cofactor">
    <cofactor evidence="2 6 7">
        <name>Mg(2+)</name>
        <dbReference type="ChEBI" id="CHEBI:18420"/>
    </cofactor>
</comment>
<dbReference type="Gene3D" id="3.30.540.10">
    <property type="entry name" value="Fructose-1,6-Bisphosphatase, subunit A, domain 1"/>
    <property type="match status" value="1"/>
</dbReference>
<dbReference type="EMBL" id="ML976977">
    <property type="protein sequence ID" value="KAF1963527.1"/>
    <property type="molecule type" value="Genomic_DNA"/>
</dbReference>
<dbReference type="GO" id="GO:0046854">
    <property type="term" value="P:phosphatidylinositol phosphate biosynthetic process"/>
    <property type="evidence" value="ECO:0007669"/>
    <property type="project" value="InterPro"/>
</dbReference>
<dbReference type="PANTHER" id="PTHR20854:SF4">
    <property type="entry name" value="INOSITOL-1-MONOPHOSPHATASE-RELATED"/>
    <property type="match status" value="1"/>
</dbReference>